<dbReference type="Gene3D" id="1.10.238.200">
    <property type="entry name" value="Cullin, PONY binding domain"/>
    <property type="match status" value="1"/>
</dbReference>
<comment type="function">
    <text evidence="1">Neddylation of cullins play an essential role in the regulation of SCF-type complexes activity.</text>
</comment>
<dbReference type="AlphaFoldDB" id="A0A7R9LAS0"/>
<dbReference type="GO" id="GO:0032182">
    <property type="term" value="F:ubiquitin-like protein binding"/>
    <property type="evidence" value="ECO:0007669"/>
    <property type="project" value="TreeGrafter"/>
</dbReference>
<evidence type="ECO:0000256" key="1">
    <source>
        <dbReference type="RuleBase" id="RU410713"/>
    </source>
</evidence>
<dbReference type="GO" id="GO:0000151">
    <property type="term" value="C:ubiquitin ligase complex"/>
    <property type="evidence" value="ECO:0007669"/>
    <property type="project" value="TreeGrafter"/>
</dbReference>
<dbReference type="EMBL" id="OC875103">
    <property type="protein sequence ID" value="CAD7638188.1"/>
    <property type="molecule type" value="Genomic_DNA"/>
</dbReference>
<dbReference type="Proteomes" id="UP000759131">
    <property type="component" value="Unassembled WGS sequence"/>
</dbReference>
<dbReference type="InterPro" id="IPR014764">
    <property type="entry name" value="DCN-prot"/>
</dbReference>
<dbReference type="OrthoDB" id="286637at2759"/>
<dbReference type="PANTHER" id="PTHR12281:SF12">
    <property type="entry name" value="DEFECTIVE IN CULLIN NEDDYLATION PROTEIN"/>
    <property type="match status" value="1"/>
</dbReference>
<evidence type="ECO:0000259" key="3">
    <source>
        <dbReference type="PROSITE" id="PS51229"/>
    </source>
</evidence>
<evidence type="ECO:0000256" key="2">
    <source>
        <dbReference type="SAM" id="MobiDB-lite"/>
    </source>
</evidence>
<accession>A0A7R9LAS0</accession>
<feature type="domain" description="DCUN1" evidence="3">
    <location>
        <begin position="104"/>
        <end position="292"/>
    </location>
</feature>
<dbReference type="InterPro" id="IPR005176">
    <property type="entry name" value="PONY_dom"/>
</dbReference>
<dbReference type="Gene3D" id="1.10.238.10">
    <property type="entry name" value="EF-hand"/>
    <property type="match status" value="1"/>
</dbReference>
<proteinExistence type="predicted"/>
<keyword evidence="5" id="KW-1185">Reference proteome</keyword>
<dbReference type="InterPro" id="IPR042460">
    <property type="entry name" value="DCN1-like_PONY"/>
</dbReference>
<gene>
    <name evidence="4" type="ORF">OSB1V03_LOCUS17273</name>
</gene>
<dbReference type="Pfam" id="PF03556">
    <property type="entry name" value="Cullin_binding"/>
    <property type="match status" value="1"/>
</dbReference>
<protein>
    <recommendedName>
        <fullName evidence="1">Defective in cullin neddylation protein</fullName>
    </recommendedName>
</protein>
<sequence length="298" mass="34796">MGTTGGPVMGLNGNDMCVFQQSLHSGGRDRDLGDWLRLRESVLVNISGISGLMPPMPPRRRKYNIDVCEEEKSNSKRIKTSIMSSDRYNSRRNSSRNDDDMTSFSQKRCIAFFKEFASLSDPDTIEPEGIENFCNALSVAPEDIVMLVISWKMEAKQMGFFSIKEWIKGMSDMQCDSLVKLRNKLEYLRSLLNDHTIFKSIYRYSFDFSKDKDQRSIDLETAKAMLQLLLGNRWPLYPYFHQFLEQSKYKVLNKDQWCNVYEFSRSISHDLSNYDEDGAWPVILDEFVDWYRKLIHIN</sequence>
<dbReference type="GO" id="GO:0097602">
    <property type="term" value="F:cullin family protein binding"/>
    <property type="evidence" value="ECO:0007669"/>
    <property type="project" value="TreeGrafter"/>
</dbReference>
<dbReference type="GO" id="GO:0045116">
    <property type="term" value="P:protein neddylation"/>
    <property type="evidence" value="ECO:0007669"/>
    <property type="project" value="TreeGrafter"/>
</dbReference>
<dbReference type="EMBL" id="CAJPIZ010020528">
    <property type="protein sequence ID" value="CAG2117320.1"/>
    <property type="molecule type" value="Genomic_DNA"/>
</dbReference>
<evidence type="ECO:0000313" key="5">
    <source>
        <dbReference type="Proteomes" id="UP000759131"/>
    </source>
</evidence>
<organism evidence="4">
    <name type="scientific">Medioppia subpectinata</name>
    <dbReference type="NCBI Taxonomy" id="1979941"/>
    <lineage>
        <taxon>Eukaryota</taxon>
        <taxon>Metazoa</taxon>
        <taxon>Ecdysozoa</taxon>
        <taxon>Arthropoda</taxon>
        <taxon>Chelicerata</taxon>
        <taxon>Arachnida</taxon>
        <taxon>Acari</taxon>
        <taxon>Acariformes</taxon>
        <taxon>Sarcoptiformes</taxon>
        <taxon>Oribatida</taxon>
        <taxon>Brachypylina</taxon>
        <taxon>Oppioidea</taxon>
        <taxon>Oppiidae</taxon>
        <taxon>Medioppia</taxon>
    </lineage>
</organism>
<reference evidence="4" key="1">
    <citation type="submission" date="2020-11" db="EMBL/GenBank/DDBJ databases">
        <authorList>
            <person name="Tran Van P."/>
        </authorList>
    </citation>
    <scope>NUCLEOTIDE SEQUENCE</scope>
</reference>
<dbReference type="FunFam" id="1.10.238.200:FF:000002">
    <property type="entry name" value="DCN1-like protein"/>
    <property type="match status" value="1"/>
</dbReference>
<dbReference type="PROSITE" id="PS51229">
    <property type="entry name" value="DCUN1"/>
    <property type="match status" value="1"/>
</dbReference>
<dbReference type="GO" id="GO:0031624">
    <property type="term" value="F:ubiquitin conjugating enzyme binding"/>
    <property type="evidence" value="ECO:0007669"/>
    <property type="project" value="TreeGrafter"/>
</dbReference>
<evidence type="ECO:0000313" key="4">
    <source>
        <dbReference type="EMBL" id="CAD7638188.1"/>
    </source>
</evidence>
<name>A0A7R9LAS0_9ACAR</name>
<dbReference type="PANTHER" id="PTHR12281">
    <property type="entry name" value="RP42 RELATED"/>
    <property type="match status" value="1"/>
</dbReference>
<feature type="region of interest" description="Disordered" evidence="2">
    <location>
        <begin position="74"/>
        <end position="101"/>
    </location>
</feature>